<keyword evidence="4" id="KW-1185">Reference proteome</keyword>
<dbReference type="AlphaFoldDB" id="A0A502D1F6"/>
<accession>A0A502D1F6</accession>
<dbReference type="CDD" id="cd00293">
    <property type="entry name" value="USP-like"/>
    <property type="match status" value="1"/>
</dbReference>
<dbReference type="SUPFAM" id="SSF52402">
    <property type="entry name" value="Adenine nucleotide alpha hydrolases-like"/>
    <property type="match status" value="1"/>
</dbReference>
<dbReference type="Pfam" id="PF00582">
    <property type="entry name" value="Usp"/>
    <property type="match status" value="1"/>
</dbReference>
<dbReference type="InterPro" id="IPR006016">
    <property type="entry name" value="UspA"/>
</dbReference>
<comment type="caution">
    <text evidence="3">The sequence shown here is derived from an EMBL/GenBank/DDBJ whole genome shotgun (WGS) entry which is preliminary data.</text>
</comment>
<organism evidence="3 4">
    <name type="scientific">Pedococcus bigeumensis</name>
    <dbReference type="NCBI Taxonomy" id="433644"/>
    <lineage>
        <taxon>Bacteria</taxon>
        <taxon>Bacillati</taxon>
        <taxon>Actinomycetota</taxon>
        <taxon>Actinomycetes</taxon>
        <taxon>Micrococcales</taxon>
        <taxon>Intrasporangiaceae</taxon>
        <taxon>Pedococcus</taxon>
    </lineage>
</organism>
<dbReference type="EMBL" id="RCZM01000001">
    <property type="protein sequence ID" value="TPG18998.1"/>
    <property type="molecule type" value="Genomic_DNA"/>
</dbReference>
<dbReference type="Gene3D" id="3.40.50.12370">
    <property type="match status" value="1"/>
</dbReference>
<evidence type="ECO:0000313" key="4">
    <source>
        <dbReference type="Proteomes" id="UP000317722"/>
    </source>
</evidence>
<proteinExistence type="predicted"/>
<sequence>MEPDESQPYTIVVGVSATSKSPTALHWAAELAALRGGRVVAVRAWRPTPPQTASRVTPSPITEDAGAAQAQALADLQADVAEVLGGGHGVEVRLVHGGKRRSLLVAAEHADLLVIDAPRRLDISAMPGFAMRLVSSASCPVVVMPPRVSGAPRSALERAAGSMARNVTEAAGRAGRPGLSHPRPPA</sequence>
<gene>
    <name evidence="3" type="ORF">EAH86_00220</name>
</gene>
<dbReference type="Proteomes" id="UP000317722">
    <property type="component" value="Unassembled WGS sequence"/>
</dbReference>
<feature type="region of interest" description="Disordered" evidence="1">
    <location>
        <begin position="152"/>
        <end position="186"/>
    </location>
</feature>
<evidence type="ECO:0000259" key="2">
    <source>
        <dbReference type="Pfam" id="PF00582"/>
    </source>
</evidence>
<evidence type="ECO:0000256" key="1">
    <source>
        <dbReference type="SAM" id="MobiDB-lite"/>
    </source>
</evidence>
<name>A0A502D1F6_9MICO</name>
<feature type="domain" description="UspA" evidence="2">
    <location>
        <begin position="10"/>
        <end position="144"/>
    </location>
</feature>
<evidence type="ECO:0000313" key="3">
    <source>
        <dbReference type="EMBL" id="TPG18998.1"/>
    </source>
</evidence>
<protein>
    <submittedName>
        <fullName evidence="3">Universal stress protein</fullName>
    </submittedName>
</protein>
<dbReference type="OrthoDB" id="3828911at2"/>
<reference evidence="3 4" key="1">
    <citation type="journal article" date="2019" name="Environ. Microbiol.">
        <title>Species interactions and distinct microbial communities in high Arctic permafrost affected cryosols are associated with the CH4 and CO2 gas fluxes.</title>
        <authorList>
            <person name="Altshuler I."/>
            <person name="Hamel J."/>
            <person name="Turney S."/>
            <person name="Magnuson E."/>
            <person name="Levesque R."/>
            <person name="Greer C."/>
            <person name="Whyte L.G."/>
        </authorList>
    </citation>
    <scope>NUCLEOTIDE SEQUENCE [LARGE SCALE GENOMIC DNA]</scope>
    <source>
        <strain evidence="3 4">S9.3A</strain>
    </source>
</reference>
<dbReference type="RefSeq" id="WP_140736634.1">
    <property type="nucleotide sequence ID" value="NZ_RCZM01000001.1"/>
</dbReference>